<accession>A0A2R3ITS8</accession>
<sequence>MPLGAFFLLFLAAYTAVNDLASISDQLLFFLAAYTAVN</sequence>
<organism evidence="1 2">
    <name type="scientific">Pseudomonas paraeruginosa</name>
    <dbReference type="NCBI Taxonomy" id="2994495"/>
    <lineage>
        <taxon>Bacteria</taxon>
        <taxon>Pseudomonadati</taxon>
        <taxon>Pseudomonadota</taxon>
        <taxon>Gammaproteobacteria</taxon>
        <taxon>Pseudomonadales</taxon>
        <taxon>Pseudomonadaceae</taxon>
        <taxon>Pseudomonas</taxon>
    </lineage>
</organism>
<protein>
    <submittedName>
        <fullName evidence="1">Uncharacterized protein</fullName>
    </submittedName>
</protein>
<keyword evidence="2" id="KW-1185">Reference proteome</keyword>
<dbReference type="Proteomes" id="UP000238390">
    <property type="component" value="Chromosome"/>
</dbReference>
<evidence type="ECO:0000313" key="1">
    <source>
        <dbReference type="EMBL" id="AVK05325.1"/>
    </source>
</evidence>
<reference evidence="1 2" key="1">
    <citation type="submission" date="2018-02" db="EMBL/GenBank/DDBJ databases">
        <title>FDA/CDC Antimicrobial Resistant Isolate Bank Genome Sequencing.</title>
        <authorList>
            <person name="Benahmed F.H."/>
            <person name="Lutgring J.D."/>
            <person name="Yoo B."/>
            <person name="Machado M."/>
            <person name="Brown A."/>
            <person name="McAllister G."/>
            <person name="Perry A."/>
            <person name="Halpin A.L."/>
            <person name="Vavikolanu K."/>
            <person name="Ott S."/>
            <person name="Zhao X."/>
            <person name="Tallon L.J."/>
            <person name="Sadzewicz L."/>
            <person name="Aluvathingal J."/>
            <person name="Nadendla S."/>
            <person name="Voskania-kordi A."/>
            <person name="Simonyan V."/>
            <person name="Patel J."/>
            <person name="Shawar R.M."/>
        </authorList>
    </citation>
    <scope>NUCLEOTIDE SEQUENCE [LARGE SCALE GENOMIC DNA]</scope>
    <source>
        <strain evidence="1 2">AR_0356</strain>
    </source>
</reference>
<dbReference type="AlphaFoldDB" id="A0A2R3ITS8"/>
<proteinExistence type="predicted"/>
<evidence type="ECO:0000313" key="2">
    <source>
        <dbReference type="Proteomes" id="UP000238390"/>
    </source>
</evidence>
<name>A0A2R3ITS8_9PSED</name>
<dbReference type="EMBL" id="CP027169">
    <property type="protein sequence ID" value="AVK05325.1"/>
    <property type="molecule type" value="Genomic_DNA"/>
</dbReference>
<gene>
    <name evidence="1" type="ORF">CSB93_0900</name>
</gene>